<keyword evidence="1" id="KW-0378">Hydrolase</keyword>
<dbReference type="SUPFAM" id="SSF53474">
    <property type="entry name" value="alpha/beta-Hydrolases"/>
    <property type="match status" value="1"/>
</dbReference>
<organism evidence="3 4">
    <name type="scientific">Streptomyces olivoverticillatus</name>
    <dbReference type="NCBI Taxonomy" id="66427"/>
    <lineage>
        <taxon>Bacteria</taxon>
        <taxon>Bacillati</taxon>
        <taxon>Actinomycetota</taxon>
        <taxon>Actinomycetes</taxon>
        <taxon>Kitasatosporales</taxon>
        <taxon>Streptomycetaceae</taxon>
        <taxon>Streptomyces</taxon>
    </lineage>
</organism>
<dbReference type="RefSeq" id="WP_184349768.1">
    <property type="nucleotide sequence ID" value="NZ_JACHJH010000004.1"/>
</dbReference>
<sequence>MTAPVETVAYGPHPSQVVDFHRPPGAPARTRVTLLHGGFWREAYDRRHLEPLARALAARGLEVALAEYRRVGGGGGWPETFDDVLQALDTGHGPAARHVVAGHSAGGHLALWAAASPRARIARIDHVVAVAPVADLARARALGLSSGAVGELVDRAQEAGADPMRLPPPRMPVTLLHGTVDEDVPVDFSRAYARAARAAGAAVHLAVLDGAGHYEPITPGTPECALLTAALTGAPPA</sequence>
<keyword evidence="4" id="KW-1185">Reference proteome</keyword>
<dbReference type="InterPro" id="IPR013094">
    <property type="entry name" value="AB_hydrolase_3"/>
</dbReference>
<gene>
    <name evidence="3" type="ORF">FHS39_002933</name>
</gene>
<dbReference type="InterPro" id="IPR029058">
    <property type="entry name" value="AB_hydrolase_fold"/>
</dbReference>
<dbReference type="PANTHER" id="PTHR48081">
    <property type="entry name" value="AB HYDROLASE SUPERFAMILY PROTEIN C4A8.06C"/>
    <property type="match status" value="1"/>
</dbReference>
<evidence type="ECO:0000259" key="2">
    <source>
        <dbReference type="Pfam" id="PF07859"/>
    </source>
</evidence>
<dbReference type="AlphaFoldDB" id="A0A7W7PL37"/>
<evidence type="ECO:0000313" key="3">
    <source>
        <dbReference type="EMBL" id="MBB4893899.1"/>
    </source>
</evidence>
<evidence type="ECO:0000256" key="1">
    <source>
        <dbReference type="ARBA" id="ARBA00022801"/>
    </source>
</evidence>
<protein>
    <submittedName>
        <fullName evidence="3">Acetyl esterase/lipase</fullName>
    </submittedName>
</protein>
<dbReference type="EMBL" id="JACHJH010000004">
    <property type="protein sequence ID" value="MBB4893899.1"/>
    <property type="molecule type" value="Genomic_DNA"/>
</dbReference>
<dbReference type="Pfam" id="PF07859">
    <property type="entry name" value="Abhydrolase_3"/>
    <property type="match status" value="1"/>
</dbReference>
<proteinExistence type="predicted"/>
<name>A0A7W7PL37_9ACTN</name>
<reference evidence="3 4" key="1">
    <citation type="submission" date="2020-08" db="EMBL/GenBank/DDBJ databases">
        <title>Genomic Encyclopedia of Type Strains, Phase III (KMG-III): the genomes of soil and plant-associated and newly described type strains.</title>
        <authorList>
            <person name="Whitman W."/>
        </authorList>
    </citation>
    <scope>NUCLEOTIDE SEQUENCE [LARGE SCALE GENOMIC DNA]</scope>
    <source>
        <strain evidence="3 4">CECT 3266</strain>
    </source>
</reference>
<dbReference type="Gene3D" id="3.40.50.1820">
    <property type="entry name" value="alpha/beta hydrolase"/>
    <property type="match status" value="1"/>
</dbReference>
<dbReference type="InterPro" id="IPR050300">
    <property type="entry name" value="GDXG_lipolytic_enzyme"/>
</dbReference>
<feature type="domain" description="Alpha/beta hydrolase fold-3" evidence="2">
    <location>
        <begin position="34"/>
        <end position="213"/>
    </location>
</feature>
<evidence type="ECO:0000313" key="4">
    <source>
        <dbReference type="Proteomes" id="UP000556084"/>
    </source>
</evidence>
<dbReference type="Proteomes" id="UP000556084">
    <property type="component" value="Unassembled WGS sequence"/>
</dbReference>
<accession>A0A7W7PL37</accession>
<dbReference type="GO" id="GO:0016787">
    <property type="term" value="F:hydrolase activity"/>
    <property type="evidence" value="ECO:0007669"/>
    <property type="project" value="UniProtKB-KW"/>
</dbReference>
<comment type="caution">
    <text evidence="3">The sequence shown here is derived from an EMBL/GenBank/DDBJ whole genome shotgun (WGS) entry which is preliminary data.</text>
</comment>